<comment type="caution">
    <text evidence="2">The sequence shown here is derived from an EMBL/GenBank/DDBJ whole genome shotgun (WGS) entry which is preliminary data.</text>
</comment>
<keyword evidence="3" id="KW-1185">Reference proteome</keyword>
<accession>A0ABU9Q6K6</accession>
<name>A0ABU9Q6K6_9BURK</name>
<gene>
    <name evidence="2" type="ORF">V4C55_05010</name>
</gene>
<proteinExistence type="predicted"/>
<evidence type="ECO:0000313" key="3">
    <source>
        <dbReference type="Proteomes" id="UP001494588"/>
    </source>
</evidence>
<sequence length="81" mass="8528">MNILKPVTLTLMLLCGTANAGTLQSNGNSANHRMNGSAAQCDSVTFATGTPQNRAACRRIFAREARPNVQTSPLTASDYAS</sequence>
<dbReference type="EMBL" id="JAZHGC010000003">
    <property type="protein sequence ID" value="MEM5285052.1"/>
    <property type="molecule type" value="Genomic_DNA"/>
</dbReference>
<reference evidence="2 3" key="1">
    <citation type="submission" date="2024-01" db="EMBL/GenBank/DDBJ databases">
        <title>The diversity of rhizobia nodulating Mimosa spp. in eleven states of Brazil covering several biomes is determined by host plant, location, and edaphic factors.</title>
        <authorList>
            <person name="Rouws L."/>
            <person name="Barauna A."/>
            <person name="Beukes C."/>
            <person name="De Faria S.M."/>
            <person name="Gross E."/>
            <person name="Dos Reis Junior F.B."/>
            <person name="Simon M."/>
            <person name="Maluk M."/>
            <person name="Odee D.W."/>
            <person name="Kenicer G."/>
            <person name="Young J.P.W."/>
            <person name="Reis V.M."/>
            <person name="Zilli J."/>
            <person name="James E.K."/>
        </authorList>
    </citation>
    <scope>NUCLEOTIDE SEQUENCE [LARGE SCALE GENOMIC DNA]</scope>
    <source>
        <strain evidence="2 3">JPY77</strain>
    </source>
</reference>
<dbReference type="RefSeq" id="WP_201649680.1">
    <property type="nucleotide sequence ID" value="NZ_CAJHCS010000005.1"/>
</dbReference>
<feature type="signal peptide" evidence="1">
    <location>
        <begin position="1"/>
        <end position="20"/>
    </location>
</feature>
<evidence type="ECO:0000256" key="1">
    <source>
        <dbReference type="SAM" id="SignalP"/>
    </source>
</evidence>
<protein>
    <submittedName>
        <fullName evidence="2">Uncharacterized protein</fullName>
    </submittedName>
</protein>
<evidence type="ECO:0000313" key="2">
    <source>
        <dbReference type="EMBL" id="MEM5285052.1"/>
    </source>
</evidence>
<feature type="chain" id="PRO_5046356882" evidence="1">
    <location>
        <begin position="21"/>
        <end position="81"/>
    </location>
</feature>
<organism evidence="2 3">
    <name type="scientific">Paraburkholderia sabiae</name>
    <dbReference type="NCBI Taxonomy" id="273251"/>
    <lineage>
        <taxon>Bacteria</taxon>
        <taxon>Pseudomonadati</taxon>
        <taxon>Pseudomonadota</taxon>
        <taxon>Betaproteobacteria</taxon>
        <taxon>Burkholderiales</taxon>
        <taxon>Burkholderiaceae</taxon>
        <taxon>Paraburkholderia</taxon>
    </lineage>
</organism>
<dbReference type="Proteomes" id="UP001494588">
    <property type="component" value="Unassembled WGS sequence"/>
</dbReference>
<keyword evidence="1" id="KW-0732">Signal</keyword>